<dbReference type="RefSeq" id="WP_184089461.1">
    <property type="nucleotide sequence ID" value="NZ_AP023367.1"/>
</dbReference>
<dbReference type="Pfam" id="PF08889">
    <property type="entry name" value="WbqC"/>
    <property type="match status" value="1"/>
</dbReference>
<proteinExistence type="predicted"/>
<protein>
    <submittedName>
        <fullName evidence="1">Uncharacterized protein</fullName>
    </submittedName>
</protein>
<name>A0A6S6R3R3_9FIRM</name>
<organism evidence="1 2">
    <name type="scientific">Anaerocolumna cellulosilytica</name>
    <dbReference type="NCBI Taxonomy" id="433286"/>
    <lineage>
        <taxon>Bacteria</taxon>
        <taxon>Bacillati</taxon>
        <taxon>Bacillota</taxon>
        <taxon>Clostridia</taxon>
        <taxon>Lachnospirales</taxon>
        <taxon>Lachnospiraceae</taxon>
        <taxon>Anaerocolumna</taxon>
    </lineage>
</organism>
<dbReference type="InterPro" id="IPR014985">
    <property type="entry name" value="WbqC"/>
</dbReference>
<dbReference type="KEGG" id="acel:acsn021_22460"/>
<dbReference type="EMBL" id="AP023367">
    <property type="protein sequence ID" value="BCJ94677.1"/>
    <property type="molecule type" value="Genomic_DNA"/>
</dbReference>
<evidence type="ECO:0000313" key="2">
    <source>
        <dbReference type="Proteomes" id="UP000515561"/>
    </source>
</evidence>
<evidence type="ECO:0000313" key="1">
    <source>
        <dbReference type="EMBL" id="BCJ94677.1"/>
    </source>
</evidence>
<accession>A0A6S6R3R3</accession>
<dbReference type="Proteomes" id="UP000515561">
    <property type="component" value="Chromosome"/>
</dbReference>
<gene>
    <name evidence="1" type="ORF">acsn021_22460</name>
</gene>
<keyword evidence="2" id="KW-1185">Reference proteome</keyword>
<reference evidence="1 2" key="1">
    <citation type="journal article" date="2016" name="Int. J. Syst. Evol. Microbiol.">
        <title>Descriptions of Anaerotaenia torta gen. nov., sp. nov. and Anaerocolumna cellulosilytica gen. nov., sp. nov. isolated from a methanogenic reactor of cattle waste.</title>
        <authorList>
            <person name="Uek A."/>
            <person name="Ohtaki Y."/>
            <person name="Kaku N."/>
            <person name="Ueki K."/>
        </authorList>
    </citation>
    <scope>NUCLEOTIDE SEQUENCE [LARGE SCALE GENOMIC DNA]</scope>
    <source>
        <strain evidence="1 2">SN021</strain>
    </source>
</reference>
<sequence>MIVTIHQPDYIPYIGYFYKISKADVFVFLDDAQFSNDNMHHWNKIKTPQGELRLKIPVSYHFGDSIHKIRTKDELGWKEKHLKILEMNYKKSRYFNEIFPFFRELLLCNYDSLADMNITINRYICYGLGLVPRFIKASELNIASAKEEKVLDVCTHLDGTDYISGIGAKAYQTEEHFRKRGICLSYTDYKPVLYPQLWGEFIKNLSILDFLFNCGFHWELIEEYLID</sequence>
<dbReference type="AlphaFoldDB" id="A0A6S6R3R3"/>